<dbReference type="InterPro" id="IPR034804">
    <property type="entry name" value="SQR/QFR_C/D"/>
</dbReference>
<name>A0A1I6XMK3_9FLAO</name>
<dbReference type="AlphaFoldDB" id="A0A1I6XMK3"/>
<keyword evidence="1" id="KW-1133">Transmembrane helix</keyword>
<feature type="transmembrane region" description="Helical" evidence="1">
    <location>
        <begin position="48"/>
        <end position="68"/>
    </location>
</feature>
<proteinExistence type="predicted"/>
<dbReference type="OrthoDB" id="8114024at2"/>
<dbReference type="Proteomes" id="UP000236454">
    <property type="component" value="Unassembled WGS sequence"/>
</dbReference>
<evidence type="ECO:0000313" key="2">
    <source>
        <dbReference type="EMBL" id="SFT39595.1"/>
    </source>
</evidence>
<dbReference type="STRING" id="477690.SAMN05216474_0322"/>
<protein>
    <submittedName>
        <fullName evidence="2">Uncharacterized protein</fullName>
    </submittedName>
</protein>
<reference evidence="2 3" key="1">
    <citation type="submission" date="2016-10" db="EMBL/GenBank/DDBJ databases">
        <authorList>
            <person name="de Groot N.N."/>
        </authorList>
    </citation>
    <scope>NUCLEOTIDE SEQUENCE [LARGE SCALE GENOMIC DNA]</scope>
    <source>
        <strain evidence="2 3">CGMCC 1.7005</strain>
    </source>
</reference>
<keyword evidence="1" id="KW-0472">Membrane</keyword>
<keyword evidence="3" id="KW-1185">Reference proteome</keyword>
<dbReference type="RefSeq" id="WP_090245599.1">
    <property type="nucleotide sequence ID" value="NZ_FPAS01000001.1"/>
</dbReference>
<feature type="transmembrane region" description="Helical" evidence="1">
    <location>
        <begin position="88"/>
        <end position="107"/>
    </location>
</feature>
<dbReference type="EMBL" id="FPAS01000001">
    <property type="protein sequence ID" value="SFT39595.1"/>
    <property type="molecule type" value="Genomic_DNA"/>
</dbReference>
<feature type="transmembrane region" description="Helical" evidence="1">
    <location>
        <begin position="167"/>
        <end position="187"/>
    </location>
</feature>
<feature type="transmembrane region" description="Helical" evidence="1">
    <location>
        <begin position="7"/>
        <end position="28"/>
    </location>
</feature>
<accession>A0A1I6XMK3</accession>
<evidence type="ECO:0000256" key="1">
    <source>
        <dbReference type="SAM" id="Phobius"/>
    </source>
</evidence>
<gene>
    <name evidence="2" type="ORF">SAMN05216474_0322</name>
</gene>
<evidence type="ECO:0000313" key="3">
    <source>
        <dbReference type="Proteomes" id="UP000236454"/>
    </source>
</evidence>
<dbReference type="GO" id="GO:0016020">
    <property type="term" value="C:membrane"/>
    <property type="evidence" value="ECO:0007669"/>
    <property type="project" value="InterPro"/>
</dbReference>
<keyword evidence="1" id="KW-0812">Transmembrane</keyword>
<dbReference type="SUPFAM" id="SSF81343">
    <property type="entry name" value="Fumarate reductase respiratory complex transmembrane subunits"/>
    <property type="match status" value="1"/>
</dbReference>
<feature type="transmembrane region" description="Helical" evidence="1">
    <location>
        <begin position="127"/>
        <end position="146"/>
    </location>
</feature>
<organism evidence="2 3">
    <name type="scientific">Lishizhenia tianjinensis</name>
    <dbReference type="NCBI Taxonomy" id="477690"/>
    <lineage>
        <taxon>Bacteria</taxon>
        <taxon>Pseudomonadati</taxon>
        <taxon>Bacteroidota</taxon>
        <taxon>Flavobacteriia</taxon>
        <taxon>Flavobacteriales</taxon>
        <taxon>Crocinitomicaceae</taxon>
        <taxon>Lishizhenia</taxon>
    </lineage>
</organism>
<sequence length="203" mass="23227">MKRFHYFSGITISLFIGIHLFNHFLSIFSPELHIEKMGVLRVIYRNPFSELIILLAVIVQITTGMQLFFKTKKVKATLFEKIQIYSGLYLAFFLLIHVSAILFGRYLLDLDTNFYFGIAGLNTFPHLLFFLPYYSLAVFAFFGHIASIHALKMKKKLGGLTPHQQAFILLILGVLLGITILLGLTNFGEGYLIPKEYNILIDK</sequence>